<name>A0A2T3ZUY8_TRIHA</name>
<dbReference type="Proteomes" id="UP000241690">
    <property type="component" value="Unassembled WGS sequence"/>
</dbReference>
<reference evidence="1 2" key="1">
    <citation type="submission" date="2016-07" db="EMBL/GenBank/DDBJ databases">
        <title>Multiple horizontal gene transfer events from other fungi enriched the ability of initially mycotrophic Trichoderma (Ascomycota) to feed on dead plant biomass.</title>
        <authorList>
            <consortium name="DOE Joint Genome Institute"/>
            <person name="Aerts A."/>
            <person name="Atanasova L."/>
            <person name="Chenthamara K."/>
            <person name="Zhang J."/>
            <person name="Grujic M."/>
            <person name="Henrissat B."/>
            <person name="Kuo A."/>
            <person name="Salamov A."/>
            <person name="Lipzen A."/>
            <person name="Labutti K."/>
            <person name="Barry K."/>
            <person name="Miao Y."/>
            <person name="Rahimi M.J."/>
            <person name="Shen Q."/>
            <person name="Grigoriev I.V."/>
            <person name="Kubicek C.P."/>
            <person name="Druzhinina I.S."/>
        </authorList>
    </citation>
    <scope>NUCLEOTIDE SEQUENCE [LARGE SCALE GENOMIC DNA]</scope>
    <source>
        <strain evidence="1 2">CBS 226.95</strain>
    </source>
</reference>
<protein>
    <submittedName>
        <fullName evidence="1">Uncharacterized protein</fullName>
    </submittedName>
</protein>
<accession>A0A2T3ZUY8</accession>
<proteinExistence type="predicted"/>
<organism evidence="1 2">
    <name type="scientific">Trichoderma harzianum CBS 226.95</name>
    <dbReference type="NCBI Taxonomy" id="983964"/>
    <lineage>
        <taxon>Eukaryota</taxon>
        <taxon>Fungi</taxon>
        <taxon>Dikarya</taxon>
        <taxon>Ascomycota</taxon>
        <taxon>Pezizomycotina</taxon>
        <taxon>Sordariomycetes</taxon>
        <taxon>Hypocreomycetidae</taxon>
        <taxon>Hypocreales</taxon>
        <taxon>Hypocreaceae</taxon>
        <taxon>Trichoderma</taxon>
    </lineage>
</organism>
<dbReference type="AlphaFoldDB" id="A0A2T3ZUY8"/>
<dbReference type="EMBL" id="KZ679698">
    <property type="protein sequence ID" value="PTB48616.1"/>
    <property type="molecule type" value="Genomic_DNA"/>
</dbReference>
<keyword evidence="2" id="KW-1185">Reference proteome</keyword>
<dbReference type="RefSeq" id="XP_024768293.1">
    <property type="nucleotide sequence ID" value="XM_024920061.1"/>
</dbReference>
<evidence type="ECO:0000313" key="1">
    <source>
        <dbReference type="EMBL" id="PTB48616.1"/>
    </source>
</evidence>
<dbReference type="GeneID" id="36628630"/>
<gene>
    <name evidence="1" type="ORF">M431DRAFT_513615</name>
</gene>
<sequence length="54" mass="6302">MRELLHWDGLWKQNRYEEFVSRDLIVKILPDVVLLLPIEATMVGLLLAGQVRGR</sequence>
<evidence type="ECO:0000313" key="2">
    <source>
        <dbReference type="Proteomes" id="UP000241690"/>
    </source>
</evidence>